<name>A0ABU3SRP5_9ALTE</name>
<dbReference type="EMBL" id="JAWDIO010000002">
    <property type="protein sequence ID" value="MDU0352681.1"/>
    <property type="molecule type" value="Genomic_DNA"/>
</dbReference>
<proteinExistence type="predicted"/>
<accession>A0ABU3SRP5</accession>
<evidence type="ECO:0000313" key="1">
    <source>
        <dbReference type="EMBL" id="MDU0352681.1"/>
    </source>
</evidence>
<sequence length="91" mass="10685">MTQEQAFLALRRSMETYSPLSNETWQFFKQICTFKSLPSQSVLYRAGEIPKSFSYIVKGLVRCFVSDEKGNEYNKIFFEEGMFHWLHDGIA</sequence>
<protein>
    <recommendedName>
        <fullName evidence="3">Cyclic nucleotide-binding domain-containing protein</fullName>
    </recommendedName>
</protein>
<organism evidence="1 2">
    <name type="scientific">Paraglaciecola aquimarina</name>
    <dbReference type="NCBI Taxonomy" id="1235557"/>
    <lineage>
        <taxon>Bacteria</taxon>
        <taxon>Pseudomonadati</taxon>
        <taxon>Pseudomonadota</taxon>
        <taxon>Gammaproteobacteria</taxon>
        <taxon>Alteromonadales</taxon>
        <taxon>Alteromonadaceae</taxon>
        <taxon>Paraglaciecola</taxon>
    </lineage>
</organism>
<dbReference type="SUPFAM" id="SSF51206">
    <property type="entry name" value="cAMP-binding domain-like"/>
    <property type="match status" value="1"/>
</dbReference>
<dbReference type="InterPro" id="IPR014710">
    <property type="entry name" value="RmlC-like_jellyroll"/>
</dbReference>
<evidence type="ECO:0000313" key="2">
    <source>
        <dbReference type="Proteomes" id="UP001247805"/>
    </source>
</evidence>
<comment type="caution">
    <text evidence="1">The sequence shown here is derived from an EMBL/GenBank/DDBJ whole genome shotgun (WGS) entry which is preliminary data.</text>
</comment>
<dbReference type="RefSeq" id="WP_316024393.1">
    <property type="nucleotide sequence ID" value="NZ_JAWDIO010000002.1"/>
</dbReference>
<dbReference type="Proteomes" id="UP001247805">
    <property type="component" value="Unassembled WGS sequence"/>
</dbReference>
<gene>
    <name evidence="1" type="ORF">RS130_01015</name>
</gene>
<evidence type="ECO:0008006" key="3">
    <source>
        <dbReference type="Google" id="ProtNLM"/>
    </source>
</evidence>
<dbReference type="InterPro" id="IPR018490">
    <property type="entry name" value="cNMP-bd_dom_sf"/>
</dbReference>
<dbReference type="Gene3D" id="2.60.120.10">
    <property type="entry name" value="Jelly Rolls"/>
    <property type="match status" value="1"/>
</dbReference>
<reference evidence="1 2" key="1">
    <citation type="submission" date="2023-10" db="EMBL/GenBank/DDBJ databases">
        <title>Glaciecola aquimarina strain GGW-M5 nov., isolated from a coastal seawater.</title>
        <authorList>
            <person name="Bayburt H."/>
            <person name="Kim J.M."/>
            <person name="Choi B.J."/>
            <person name="Jeon C.O."/>
        </authorList>
    </citation>
    <scope>NUCLEOTIDE SEQUENCE [LARGE SCALE GENOMIC DNA]</scope>
    <source>
        <strain evidence="1 2">KCTC 32108</strain>
    </source>
</reference>
<keyword evidence="2" id="KW-1185">Reference proteome</keyword>